<evidence type="ECO:0000256" key="1">
    <source>
        <dbReference type="SAM" id="MobiDB-lite"/>
    </source>
</evidence>
<accession>A7EIR6</accession>
<sequence length="93" mass="10338">MVGGWAKTRGYTRYASGADSRLLGRSLVCLARHLEKSKSISKAFHAPQRHRQTVKSSWTMKHPGQSDPGATVLLIQNCEEEEEEKEDIAVIDG</sequence>
<dbReference type="RefSeq" id="XP_001593781.1">
    <property type="nucleotide sequence ID" value="XM_001593731.1"/>
</dbReference>
<name>A7EIR6_SCLS1</name>
<protein>
    <submittedName>
        <fullName evidence="2">Uncharacterized protein</fullName>
    </submittedName>
</protein>
<dbReference type="EMBL" id="CH476626">
    <property type="protein sequence ID" value="EDO02732.1"/>
    <property type="molecule type" value="Genomic_DNA"/>
</dbReference>
<evidence type="ECO:0000313" key="2">
    <source>
        <dbReference type="EMBL" id="EDO02732.1"/>
    </source>
</evidence>
<dbReference type="InParanoid" id="A7EIR6"/>
<dbReference type="AlphaFoldDB" id="A7EIR6"/>
<feature type="region of interest" description="Disordered" evidence="1">
    <location>
        <begin position="43"/>
        <end position="66"/>
    </location>
</feature>
<keyword evidence="3" id="KW-1185">Reference proteome</keyword>
<dbReference type="Proteomes" id="UP000001312">
    <property type="component" value="Unassembled WGS sequence"/>
</dbReference>
<reference evidence="3" key="1">
    <citation type="journal article" date="2011" name="PLoS Genet.">
        <title>Genomic analysis of the necrotrophic fungal pathogens Sclerotinia sclerotiorum and Botrytis cinerea.</title>
        <authorList>
            <person name="Amselem J."/>
            <person name="Cuomo C.A."/>
            <person name="van Kan J.A."/>
            <person name="Viaud M."/>
            <person name="Benito E.P."/>
            <person name="Couloux A."/>
            <person name="Coutinho P.M."/>
            <person name="de Vries R.P."/>
            <person name="Dyer P.S."/>
            <person name="Fillinger S."/>
            <person name="Fournier E."/>
            <person name="Gout L."/>
            <person name="Hahn M."/>
            <person name="Kohn L."/>
            <person name="Lapalu N."/>
            <person name="Plummer K.M."/>
            <person name="Pradier J.M."/>
            <person name="Quevillon E."/>
            <person name="Sharon A."/>
            <person name="Simon A."/>
            <person name="ten Have A."/>
            <person name="Tudzynski B."/>
            <person name="Tudzynski P."/>
            <person name="Wincker P."/>
            <person name="Andrew M."/>
            <person name="Anthouard V."/>
            <person name="Beever R.E."/>
            <person name="Beffa R."/>
            <person name="Benoit I."/>
            <person name="Bouzid O."/>
            <person name="Brault B."/>
            <person name="Chen Z."/>
            <person name="Choquer M."/>
            <person name="Collemare J."/>
            <person name="Cotton P."/>
            <person name="Danchin E.G."/>
            <person name="Da Silva C."/>
            <person name="Gautier A."/>
            <person name="Giraud C."/>
            <person name="Giraud T."/>
            <person name="Gonzalez C."/>
            <person name="Grossetete S."/>
            <person name="Guldener U."/>
            <person name="Henrissat B."/>
            <person name="Howlett B.J."/>
            <person name="Kodira C."/>
            <person name="Kretschmer M."/>
            <person name="Lappartient A."/>
            <person name="Leroch M."/>
            <person name="Levis C."/>
            <person name="Mauceli E."/>
            <person name="Neuveglise C."/>
            <person name="Oeser B."/>
            <person name="Pearson M."/>
            <person name="Poulain J."/>
            <person name="Poussereau N."/>
            <person name="Quesneville H."/>
            <person name="Rascle C."/>
            <person name="Schumacher J."/>
            <person name="Segurens B."/>
            <person name="Sexton A."/>
            <person name="Silva E."/>
            <person name="Sirven C."/>
            <person name="Soanes D.M."/>
            <person name="Talbot N.J."/>
            <person name="Templeton M."/>
            <person name="Yandava C."/>
            <person name="Yarden O."/>
            <person name="Zeng Q."/>
            <person name="Rollins J.A."/>
            <person name="Lebrun M.H."/>
            <person name="Dickman M."/>
        </authorList>
    </citation>
    <scope>NUCLEOTIDE SEQUENCE [LARGE SCALE GENOMIC DNA]</scope>
    <source>
        <strain evidence="3">ATCC 18683 / 1980 / Ss-1</strain>
    </source>
</reference>
<proteinExistence type="predicted"/>
<dbReference type="KEGG" id="ssl:SS1G_05209"/>
<gene>
    <name evidence="2" type="ORF">SS1G_05209</name>
</gene>
<dbReference type="GeneID" id="5489746"/>
<evidence type="ECO:0000313" key="3">
    <source>
        <dbReference type="Proteomes" id="UP000001312"/>
    </source>
</evidence>
<organism evidence="2 3">
    <name type="scientific">Sclerotinia sclerotiorum (strain ATCC 18683 / 1980 / Ss-1)</name>
    <name type="common">White mold</name>
    <name type="synonym">Whetzelinia sclerotiorum</name>
    <dbReference type="NCBI Taxonomy" id="665079"/>
    <lineage>
        <taxon>Eukaryota</taxon>
        <taxon>Fungi</taxon>
        <taxon>Dikarya</taxon>
        <taxon>Ascomycota</taxon>
        <taxon>Pezizomycotina</taxon>
        <taxon>Leotiomycetes</taxon>
        <taxon>Helotiales</taxon>
        <taxon>Sclerotiniaceae</taxon>
        <taxon>Sclerotinia</taxon>
    </lineage>
</organism>
<dbReference type="HOGENOM" id="CLU_2401008_0_0_1"/>